<comment type="pathway">
    <text evidence="1">Cofactor biosynthesis; ubiquinone biosynthesis.</text>
</comment>
<feature type="domain" description="SCP2" evidence="3">
    <location>
        <begin position="31"/>
        <end position="129"/>
    </location>
</feature>
<keyword evidence="5" id="KW-1185">Reference proteome</keyword>
<name>A0ABX8WMY7_9GAMM</name>
<comment type="subcellular location">
    <subcellularLocation>
        <location evidence="1">Cytoplasm</location>
    </subcellularLocation>
</comment>
<evidence type="ECO:0000259" key="3">
    <source>
        <dbReference type="Pfam" id="PF02036"/>
    </source>
</evidence>
<keyword evidence="2" id="KW-0175">Coiled coil</keyword>
<evidence type="ECO:0000256" key="2">
    <source>
        <dbReference type="SAM" id="Coils"/>
    </source>
</evidence>
<dbReference type="Proteomes" id="UP000824755">
    <property type="component" value="Chromosome"/>
</dbReference>
<keyword evidence="1" id="KW-0963">Cytoplasm</keyword>
<dbReference type="InterPro" id="IPR038989">
    <property type="entry name" value="UbiJ"/>
</dbReference>
<evidence type="ECO:0000256" key="1">
    <source>
        <dbReference type="HAMAP-Rule" id="MF_02215"/>
    </source>
</evidence>
<keyword evidence="1" id="KW-0831">Ubiquinone biosynthesis</keyword>
<evidence type="ECO:0000313" key="4">
    <source>
        <dbReference type="EMBL" id="QYR52990.1"/>
    </source>
</evidence>
<dbReference type="PANTHER" id="PTHR38693:SF1">
    <property type="entry name" value="UBIQUINONE BIOSYNTHESIS ACCESSORY FACTOR UBIJ"/>
    <property type="match status" value="1"/>
</dbReference>
<reference evidence="4 5" key="1">
    <citation type="submission" date="2021-08" db="EMBL/GenBank/DDBJ databases">
        <title>Lysobacter sp. strain CJ11 Genome sequencing and assembly.</title>
        <authorList>
            <person name="Kim I."/>
        </authorList>
    </citation>
    <scope>NUCLEOTIDE SEQUENCE [LARGE SCALE GENOMIC DNA]</scope>
    <source>
        <strain evidence="4 5">CJ11</strain>
    </source>
</reference>
<sequence>MVSPFENAAARFSFALPNWKVPAGRLLEVALNRALALDAETRAALPALDGRTVALQLQNPSLALQIRVRDNQLEVGPVEDADRADLSVRSTLAGVLGQLPFMRGRNAAPLGAMRVEGDAELARRLQRMAERFDPDWVQPFTRVFGDVMGVQIANALAAALRGSREFARGFARDSADFLTEESRDVVGKEELRAFYSDVDHLRDDAERLQARFDRLQVGPKS</sequence>
<dbReference type="PANTHER" id="PTHR38693">
    <property type="entry name" value="UBIQUINONE BIOSYNTHESIS PROTEIN UBIJ"/>
    <property type="match status" value="1"/>
</dbReference>
<accession>A0ABX8WMY7</accession>
<comment type="function">
    <text evidence="1">Required for ubiquinone (coenzyme Q) biosynthesis. Binds hydrophobic ubiquinone biosynthetic intermediates via its SCP2 domain and is essential for the stability of the Ubi complex. May constitute a docking platform where Ubi enzymes assemble and access their SCP2-bound polyprenyl substrates.</text>
</comment>
<dbReference type="EMBL" id="CP080544">
    <property type="protein sequence ID" value="QYR52990.1"/>
    <property type="molecule type" value="Genomic_DNA"/>
</dbReference>
<comment type="similarity">
    <text evidence="1">Belongs to the UbiJ family.</text>
</comment>
<dbReference type="Pfam" id="PF02036">
    <property type="entry name" value="SCP2"/>
    <property type="match status" value="1"/>
</dbReference>
<dbReference type="HAMAP" id="MF_02215">
    <property type="entry name" value="UbiJ"/>
    <property type="match status" value="1"/>
</dbReference>
<proteinExistence type="inferred from homology"/>
<gene>
    <name evidence="1" type="primary">ubiJ</name>
    <name evidence="4" type="ORF">H8L67_00225</name>
</gene>
<feature type="coiled-coil region" evidence="2">
    <location>
        <begin position="191"/>
        <end position="218"/>
    </location>
</feature>
<protein>
    <recommendedName>
        <fullName evidence="1">Ubiquinone biosynthesis accessory factor UbiJ</fullName>
    </recommendedName>
</protein>
<evidence type="ECO:0000313" key="5">
    <source>
        <dbReference type="Proteomes" id="UP000824755"/>
    </source>
</evidence>
<dbReference type="RefSeq" id="WP_220379809.1">
    <property type="nucleotide sequence ID" value="NZ_CP080544.1"/>
</dbReference>
<organism evidence="4 5">
    <name type="scientific">Lysobacter soyae</name>
    <dbReference type="NCBI Taxonomy" id="2764185"/>
    <lineage>
        <taxon>Bacteria</taxon>
        <taxon>Pseudomonadati</taxon>
        <taxon>Pseudomonadota</taxon>
        <taxon>Gammaproteobacteria</taxon>
        <taxon>Lysobacterales</taxon>
        <taxon>Lysobacteraceae</taxon>
        <taxon>Lysobacter</taxon>
    </lineage>
</organism>
<dbReference type="InterPro" id="IPR003033">
    <property type="entry name" value="SCP2_sterol-bd_dom"/>
</dbReference>